<reference evidence="1" key="1">
    <citation type="submission" date="2021-03" db="EMBL/GenBank/DDBJ databases">
        <authorList>
            <consortium name="DOE Joint Genome Institute"/>
            <person name="Ahrendt S."/>
            <person name="Looney B.P."/>
            <person name="Miyauchi S."/>
            <person name="Morin E."/>
            <person name="Drula E."/>
            <person name="Courty P.E."/>
            <person name="Chicoki N."/>
            <person name="Fauchery L."/>
            <person name="Kohler A."/>
            <person name="Kuo A."/>
            <person name="Labutti K."/>
            <person name="Pangilinan J."/>
            <person name="Lipzen A."/>
            <person name="Riley R."/>
            <person name="Andreopoulos W."/>
            <person name="He G."/>
            <person name="Johnson J."/>
            <person name="Barry K.W."/>
            <person name="Grigoriev I.V."/>
            <person name="Nagy L."/>
            <person name="Hibbett D."/>
            <person name="Henrissat B."/>
            <person name="Matheny P.B."/>
            <person name="Labbe J."/>
            <person name="Martin F."/>
        </authorList>
    </citation>
    <scope>NUCLEOTIDE SEQUENCE</scope>
    <source>
        <strain evidence="1">HHB10654</strain>
    </source>
</reference>
<organism evidence="1 2">
    <name type="scientific">Artomyces pyxidatus</name>
    <dbReference type="NCBI Taxonomy" id="48021"/>
    <lineage>
        <taxon>Eukaryota</taxon>
        <taxon>Fungi</taxon>
        <taxon>Dikarya</taxon>
        <taxon>Basidiomycota</taxon>
        <taxon>Agaricomycotina</taxon>
        <taxon>Agaricomycetes</taxon>
        <taxon>Russulales</taxon>
        <taxon>Auriscalpiaceae</taxon>
        <taxon>Artomyces</taxon>
    </lineage>
</organism>
<gene>
    <name evidence="1" type="ORF">BV25DRAFT_1843569</name>
</gene>
<accession>A0ACB8SDM9</accession>
<evidence type="ECO:0000313" key="1">
    <source>
        <dbReference type="EMBL" id="KAI0054568.1"/>
    </source>
</evidence>
<dbReference type="Proteomes" id="UP000814140">
    <property type="component" value="Unassembled WGS sequence"/>
</dbReference>
<name>A0ACB8SDM9_9AGAM</name>
<protein>
    <submittedName>
        <fullName evidence="1">Uncharacterized protein</fullName>
    </submittedName>
</protein>
<sequence>MTPQMQRTTGQRKLCICTSVISKLIFGRNSWTNLFAMCRGISLFATKAHQSMYRVRSRLTQCVLYSTVHTTLVTMAVAERKVVQELFATPDADPPLVVFDNMQAMARRREQKLGTANKMIIGTGATAVKMENCEPGAFDLAPILEKYEQGGCRELRIQDVLDKIDIERMQKVFAYHWLDALVTYVPDLVVYRTEVSELFARNIWKHQINPKQHTTVYPLSTNSANEVSTRGLKDVLTDFLKQLGITKTTLGKRLIFFHGDGKSYEGMLKHVRSIIAWVHGKSDQQPEAYRFPQVDFYQNARLIDVTVRGHMLQCWEYVPVALVSLEDYFLTGAWAEYTWEQMISFKASTLSERYSTSMAYARALQPSAAGNRNAKANMKAIPQGPRYSRNLHNVKDRKAGVDPYATTVAPQNVAGDAMAKKKKKKQRPQKPFERDWPLANSILLMQDRIWFMEVCRAVALGDIGRVWEVLKMWMFTFSGAGNSNYATYLIEMFVNIEHDYPKVTRNALFNNWLVNRQGKPGHFHELDLMQEHFNHWLEELAQHKGKEFDDE</sequence>
<proteinExistence type="predicted"/>
<keyword evidence="2" id="KW-1185">Reference proteome</keyword>
<dbReference type="EMBL" id="MU277391">
    <property type="protein sequence ID" value="KAI0054568.1"/>
    <property type="molecule type" value="Genomic_DNA"/>
</dbReference>
<comment type="caution">
    <text evidence="1">The sequence shown here is derived from an EMBL/GenBank/DDBJ whole genome shotgun (WGS) entry which is preliminary data.</text>
</comment>
<reference evidence="1" key="2">
    <citation type="journal article" date="2022" name="New Phytol.">
        <title>Evolutionary transition to the ectomycorrhizal habit in the genomes of a hyperdiverse lineage of mushroom-forming fungi.</title>
        <authorList>
            <person name="Looney B."/>
            <person name="Miyauchi S."/>
            <person name="Morin E."/>
            <person name="Drula E."/>
            <person name="Courty P.E."/>
            <person name="Kohler A."/>
            <person name="Kuo A."/>
            <person name="LaButti K."/>
            <person name="Pangilinan J."/>
            <person name="Lipzen A."/>
            <person name="Riley R."/>
            <person name="Andreopoulos W."/>
            <person name="He G."/>
            <person name="Johnson J."/>
            <person name="Nolan M."/>
            <person name="Tritt A."/>
            <person name="Barry K.W."/>
            <person name="Grigoriev I.V."/>
            <person name="Nagy L.G."/>
            <person name="Hibbett D."/>
            <person name="Henrissat B."/>
            <person name="Matheny P.B."/>
            <person name="Labbe J."/>
            <person name="Martin F.M."/>
        </authorList>
    </citation>
    <scope>NUCLEOTIDE SEQUENCE</scope>
    <source>
        <strain evidence="1">HHB10654</strain>
    </source>
</reference>
<evidence type="ECO:0000313" key="2">
    <source>
        <dbReference type="Proteomes" id="UP000814140"/>
    </source>
</evidence>